<feature type="domain" description="Autophagy protein ATG5 alpha-helical bundle region" evidence="8">
    <location>
        <begin position="197"/>
        <end position="248"/>
    </location>
</feature>
<evidence type="ECO:0000256" key="1">
    <source>
        <dbReference type="ARBA" id="ARBA00006910"/>
    </source>
</evidence>
<dbReference type="Pfam" id="PF20638">
    <property type="entry name" value="ATG5_UblA"/>
    <property type="match status" value="2"/>
</dbReference>
<dbReference type="InterPro" id="IPR042526">
    <property type="entry name" value="Atg5_HR"/>
</dbReference>
<keyword evidence="4 5" id="KW-0072">Autophagy</keyword>
<name>A0A7S3V9I3_9STRA</name>
<dbReference type="GO" id="GO:0034727">
    <property type="term" value="P:piecemeal microautophagy of the nucleus"/>
    <property type="evidence" value="ECO:0007669"/>
    <property type="project" value="TreeGrafter"/>
</dbReference>
<dbReference type="InterPro" id="IPR048940">
    <property type="entry name" value="ATG5_HBR"/>
</dbReference>
<dbReference type="PANTHER" id="PTHR13040:SF2">
    <property type="entry name" value="AUTOPHAGY PROTEIN 5"/>
    <property type="match status" value="1"/>
</dbReference>
<gene>
    <name evidence="10" type="ORF">CDEB00056_LOCUS10558</name>
</gene>
<keyword evidence="5" id="KW-0472">Membrane</keyword>
<keyword evidence="3 5" id="KW-0832">Ubl conjugation</keyword>
<feature type="domain" description="Autophagy protein ATG5 UblB" evidence="7">
    <location>
        <begin position="268"/>
        <end position="362"/>
    </location>
</feature>
<keyword evidence="2 5" id="KW-1017">Isopeptide bond</keyword>
<dbReference type="GO" id="GO:0019776">
    <property type="term" value="F:Atg8-family ligase activity"/>
    <property type="evidence" value="ECO:0007669"/>
    <property type="project" value="TreeGrafter"/>
</dbReference>
<evidence type="ECO:0000256" key="4">
    <source>
        <dbReference type="ARBA" id="ARBA00023006"/>
    </source>
</evidence>
<evidence type="ECO:0000256" key="5">
    <source>
        <dbReference type="RuleBase" id="RU361202"/>
    </source>
</evidence>
<evidence type="ECO:0000259" key="8">
    <source>
        <dbReference type="Pfam" id="PF20637"/>
    </source>
</evidence>
<dbReference type="InterPro" id="IPR048939">
    <property type="entry name" value="ATG5_UblA"/>
</dbReference>
<accession>A0A7S3V9I3</accession>
<dbReference type="Gene3D" id="3.10.20.90">
    <property type="entry name" value="Phosphatidylinositol 3-kinase Catalytic Subunit, Chain A, domain 1"/>
    <property type="match status" value="1"/>
</dbReference>
<evidence type="ECO:0000256" key="6">
    <source>
        <dbReference type="SAM" id="MobiDB-lite"/>
    </source>
</evidence>
<dbReference type="GO" id="GO:0034045">
    <property type="term" value="C:phagophore assembly site membrane"/>
    <property type="evidence" value="ECO:0007669"/>
    <property type="project" value="UniProtKB-SubCell"/>
</dbReference>
<comment type="subcellular location">
    <subcellularLocation>
        <location evidence="5">Preautophagosomal structure membrane</location>
        <topology evidence="5">Peripheral membrane protein</topology>
    </subcellularLocation>
</comment>
<dbReference type="GO" id="GO:0000422">
    <property type="term" value="P:autophagy of mitochondrion"/>
    <property type="evidence" value="ECO:0007669"/>
    <property type="project" value="TreeGrafter"/>
</dbReference>
<dbReference type="InterPro" id="IPR007239">
    <property type="entry name" value="Atg5"/>
</dbReference>
<comment type="similarity">
    <text evidence="1 5">Belongs to the ATG5 family.</text>
</comment>
<evidence type="ECO:0000256" key="3">
    <source>
        <dbReference type="ARBA" id="ARBA00022843"/>
    </source>
</evidence>
<organism evidence="10">
    <name type="scientific">Chaetoceros debilis</name>
    <dbReference type="NCBI Taxonomy" id="122233"/>
    <lineage>
        <taxon>Eukaryota</taxon>
        <taxon>Sar</taxon>
        <taxon>Stramenopiles</taxon>
        <taxon>Ochrophyta</taxon>
        <taxon>Bacillariophyta</taxon>
        <taxon>Coscinodiscophyceae</taxon>
        <taxon>Chaetocerotophycidae</taxon>
        <taxon>Chaetocerotales</taxon>
        <taxon>Chaetocerotaceae</taxon>
        <taxon>Chaetoceros</taxon>
    </lineage>
</organism>
<dbReference type="EMBL" id="HBIO01013609">
    <property type="protein sequence ID" value="CAE0465717.1"/>
    <property type="molecule type" value="Transcribed_RNA"/>
</dbReference>
<dbReference type="GO" id="GO:0005776">
    <property type="term" value="C:autophagosome"/>
    <property type="evidence" value="ECO:0007669"/>
    <property type="project" value="TreeGrafter"/>
</dbReference>
<reference evidence="10" key="1">
    <citation type="submission" date="2021-01" db="EMBL/GenBank/DDBJ databases">
        <authorList>
            <person name="Corre E."/>
            <person name="Pelletier E."/>
            <person name="Niang G."/>
            <person name="Scheremetjew M."/>
            <person name="Finn R."/>
            <person name="Kale V."/>
            <person name="Holt S."/>
            <person name="Cochrane G."/>
            <person name="Meng A."/>
            <person name="Brown T."/>
            <person name="Cohen L."/>
        </authorList>
    </citation>
    <scope>NUCLEOTIDE SEQUENCE</scope>
    <source>
        <strain evidence="10">MM31A-1</strain>
    </source>
</reference>
<evidence type="ECO:0000259" key="9">
    <source>
        <dbReference type="Pfam" id="PF20638"/>
    </source>
</evidence>
<dbReference type="Gene3D" id="3.10.20.620">
    <property type="match status" value="2"/>
</dbReference>
<feature type="domain" description="Autophagy protein ATG5 UblA" evidence="9">
    <location>
        <begin position="126"/>
        <end position="170"/>
    </location>
</feature>
<dbReference type="AlphaFoldDB" id="A0A7S3V9I3"/>
<feature type="region of interest" description="Disordered" evidence="6">
    <location>
        <begin position="75"/>
        <end position="115"/>
    </location>
</feature>
<feature type="compositionally biased region" description="Basic and acidic residues" evidence="6">
    <location>
        <begin position="84"/>
        <end position="99"/>
    </location>
</feature>
<comment type="function">
    <text evidence="5">Involved in autophagic vesicle formation.</text>
</comment>
<evidence type="ECO:0000259" key="7">
    <source>
        <dbReference type="Pfam" id="PF04106"/>
    </source>
</evidence>
<dbReference type="GO" id="GO:0044233">
    <property type="term" value="C:mitochondria-associated endoplasmic reticulum membrane contact site"/>
    <property type="evidence" value="ECO:0007669"/>
    <property type="project" value="TreeGrafter"/>
</dbReference>
<dbReference type="Pfam" id="PF04106">
    <property type="entry name" value="ATG5_UblB"/>
    <property type="match status" value="1"/>
</dbReference>
<comment type="subunit">
    <text evidence="5">Conjugated with ATG12.</text>
</comment>
<dbReference type="InterPro" id="IPR042527">
    <property type="entry name" value="Atg5_UblA_dom_sf"/>
</dbReference>
<dbReference type="Gene3D" id="1.10.246.190">
    <property type="entry name" value="Autophagy protein Apg5, helix rich domain"/>
    <property type="match status" value="1"/>
</dbReference>
<evidence type="ECO:0000313" key="10">
    <source>
        <dbReference type="EMBL" id="CAE0465717.1"/>
    </source>
</evidence>
<evidence type="ECO:0000256" key="2">
    <source>
        <dbReference type="ARBA" id="ARBA00022499"/>
    </source>
</evidence>
<dbReference type="PANTHER" id="PTHR13040">
    <property type="entry name" value="AUTOPHAGY PROTEIN 5"/>
    <property type="match status" value="1"/>
</dbReference>
<dbReference type="GO" id="GO:0034274">
    <property type="term" value="C:Atg12-Atg5-Atg16 complex"/>
    <property type="evidence" value="ECO:0007669"/>
    <property type="project" value="TreeGrafter"/>
</dbReference>
<protein>
    <recommendedName>
        <fullName evidence="5">Autophagy protein 5</fullName>
    </recommendedName>
</protein>
<feature type="domain" description="Autophagy protein ATG5 UblA" evidence="9">
    <location>
        <begin position="14"/>
        <end position="63"/>
    </location>
</feature>
<dbReference type="GO" id="GO:0006995">
    <property type="term" value="P:cellular response to nitrogen starvation"/>
    <property type="evidence" value="ECO:0007669"/>
    <property type="project" value="TreeGrafter"/>
</dbReference>
<proteinExistence type="inferred from homology"/>
<sequence length="365" mass="40974">MAKSASVDVQKSNWEGSIPIAISLASTSLSSPTIPPSLHRIISRQSYLHIALEDEVRMFHEFAPVTCFRSVTQKDVTSNENGEENDKGDNAIDEAKDKQQGNASNLNDEMAKKEAVSDGKTPYPVCWFEDEETGLPLRWHIFVGVLHDMFCIKQQEPSMHRLPWKIRIHFTSYPATLLPVISSHQKSKDTDVIRCIFQYYLNSLKQSLYVQYNSGKVAKNMTKQSHLQLWDGIVRNQYEVYRSIASDLDGNITVGGNSNAEISCTCSSIPLRILVDARPAFSRPCRLDAKDSEEIITLGNVLQECLPDLFPTAGDSGILAEENSVGKTPRYLIQGIHVPLESHILDIWKSLSHPDRFLYIAVSTH</sequence>
<dbReference type="Pfam" id="PF20637">
    <property type="entry name" value="ATG5_HBR"/>
    <property type="match status" value="1"/>
</dbReference>
<dbReference type="InterPro" id="IPR048318">
    <property type="entry name" value="ATG5_UblB"/>
</dbReference>
<dbReference type="GO" id="GO:0061908">
    <property type="term" value="C:phagophore"/>
    <property type="evidence" value="ECO:0007669"/>
    <property type="project" value="TreeGrafter"/>
</dbReference>